<dbReference type="Proteomes" id="UP000199025">
    <property type="component" value="Unassembled WGS sequence"/>
</dbReference>
<evidence type="ECO:0000313" key="2">
    <source>
        <dbReference type="Proteomes" id="UP000199025"/>
    </source>
</evidence>
<proteinExistence type="predicted"/>
<evidence type="ECO:0000313" key="1">
    <source>
        <dbReference type="EMBL" id="SFJ11767.1"/>
    </source>
</evidence>
<organism evidence="1 2">
    <name type="scientific">Amycolatopsis sacchari</name>
    <dbReference type="NCBI Taxonomy" id="115433"/>
    <lineage>
        <taxon>Bacteria</taxon>
        <taxon>Bacillati</taxon>
        <taxon>Actinomycetota</taxon>
        <taxon>Actinomycetes</taxon>
        <taxon>Pseudonocardiales</taxon>
        <taxon>Pseudonocardiaceae</taxon>
        <taxon>Amycolatopsis</taxon>
    </lineage>
</organism>
<dbReference type="RefSeq" id="WP_091504967.1">
    <property type="nucleotide sequence ID" value="NZ_CBDQZW010000010.1"/>
</dbReference>
<dbReference type="OrthoDB" id="2590919at2"/>
<reference evidence="1 2" key="1">
    <citation type="submission" date="2016-10" db="EMBL/GenBank/DDBJ databases">
        <authorList>
            <person name="de Groot N.N."/>
        </authorList>
    </citation>
    <scope>NUCLEOTIDE SEQUENCE [LARGE SCALE GENOMIC DNA]</scope>
    <source>
        <strain evidence="1 2">DSM 44468</strain>
    </source>
</reference>
<evidence type="ECO:0008006" key="3">
    <source>
        <dbReference type="Google" id="ProtNLM"/>
    </source>
</evidence>
<accession>A0A1I3NRK0</accession>
<dbReference type="EMBL" id="FORP01000003">
    <property type="protein sequence ID" value="SFJ11767.1"/>
    <property type="molecule type" value="Genomic_DNA"/>
</dbReference>
<protein>
    <recommendedName>
        <fullName evidence="3">Polyketide cyclase / dehydrase and lipid transport</fullName>
    </recommendedName>
</protein>
<dbReference type="AlphaFoldDB" id="A0A1I3NRK0"/>
<gene>
    <name evidence="1" type="ORF">SAMN05421835_103129</name>
</gene>
<name>A0A1I3NRK0_9PSEU</name>
<sequence>MRVLDEHTGLVYAPVAQVRTTLLDAVEATFANAPVPLRVDVNREQGWVEARGQWWWCGRFEVGEDPVGARVVHRTYNLARGLSGWLAPYTVGRGHRKNGRDALAKALEDVGRRLSCRTELL</sequence>
<keyword evidence="2" id="KW-1185">Reference proteome</keyword>